<evidence type="ECO:0000256" key="6">
    <source>
        <dbReference type="ARBA" id="ARBA00023136"/>
    </source>
</evidence>
<dbReference type="InterPro" id="IPR042094">
    <property type="entry name" value="T2SS_GspF_sf"/>
</dbReference>
<evidence type="ECO:0000256" key="2">
    <source>
        <dbReference type="ARBA" id="ARBA00005745"/>
    </source>
</evidence>
<evidence type="ECO:0000256" key="1">
    <source>
        <dbReference type="ARBA" id="ARBA00004651"/>
    </source>
</evidence>
<dbReference type="PANTHER" id="PTHR30012">
    <property type="entry name" value="GENERAL SECRETION PATHWAY PROTEIN"/>
    <property type="match status" value="1"/>
</dbReference>
<evidence type="ECO:0000313" key="9">
    <source>
        <dbReference type="EMBL" id="RGI89223.1"/>
    </source>
</evidence>
<reference evidence="12 13" key="1">
    <citation type="submission" date="2018-08" db="EMBL/GenBank/DDBJ databases">
        <title>A genome reference for cultivated species of the human gut microbiota.</title>
        <authorList>
            <person name="Zou Y."/>
            <person name="Xue W."/>
            <person name="Luo G."/>
        </authorList>
    </citation>
    <scope>NUCLEOTIDE SEQUENCE [LARGE SCALE GENOMIC DNA]</scope>
    <source>
        <strain evidence="11 13">AF45-14BH</strain>
        <strain evidence="10 14">AM34-3LB</strain>
        <strain evidence="9 12">TM10-1AC</strain>
    </source>
</reference>
<comment type="subcellular location">
    <subcellularLocation>
        <location evidence="1">Cell membrane</location>
        <topology evidence="1">Multi-pass membrane protein</topology>
    </subcellularLocation>
</comment>
<dbReference type="GO" id="GO:0005886">
    <property type="term" value="C:plasma membrane"/>
    <property type="evidence" value="ECO:0007669"/>
    <property type="project" value="UniProtKB-SubCell"/>
</dbReference>
<dbReference type="EMBL" id="QSID01000008">
    <property type="protein sequence ID" value="RHC64856.1"/>
    <property type="molecule type" value="Genomic_DNA"/>
</dbReference>
<keyword evidence="6 7" id="KW-0472">Membrane</keyword>
<organism evidence="9 12">
    <name type="scientific">Anaerobutyricum hallii</name>
    <dbReference type="NCBI Taxonomy" id="39488"/>
    <lineage>
        <taxon>Bacteria</taxon>
        <taxon>Bacillati</taxon>
        <taxon>Bacillota</taxon>
        <taxon>Clostridia</taxon>
        <taxon>Lachnospirales</taxon>
        <taxon>Lachnospiraceae</taxon>
        <taxon>Anaerobutyricum</taxon>
    </lineage>
</organism>
<dbReference type="EMBL" id="QSOE01000027">
    <property type="protein sequence ID" value="RGI89223.1"/>
    <property type="molecule type" value="Genomic_DNA"/>
</dbReference>
<feature type="domain" description="Type II secretion system protein GspF" evidence="8">
    <location>
        <begin position="222"/>
        <end position="342"/>
    </location>
</feature>
<name>A0A374NTG6_9FIRM</name>
<sequence length="351" mass="39045">MKGHKMLSNSEVAVFCEQSGMILESGLSMLEGISIMEEDVEPHNTEYKKMYEDMRMCLEETGIFHEALTKTGLFPSYVIQMTKIGEETGNLDVVMKGLAAYYEREENTMQDIKSAISYPLMILCMLLAIMLVMVVKVVPVFNQVYEQLGTQITGPGAVLLKAGEALKQYWIIPTVLLCVFAVGVWWLLKTTKGNVALRRLTGKVFSTKSIVKRLNSARVSSAFSMALQSGMDYGRSFDMAATLLENDEETKQKLMNCKEKMFEGESFSKVIRETEIYSPLQSRMIMIAERTGEADQALSKIAVQIDDEVTADIQNFVSVIEPTLVIVLSVLVGGMLLSVMMPLMGILSVIG</sequence>
<dbReference type="InterPro" id="IPR018076">
    <property type="entry name" value="T2SS_GspF_dom"/>
</dbReference>
<comment type="caution">
    <text evidence="9">The sequence shown here is derived from an EMBL/GenBank/DDBJ whole genome shotgun (WGS) entry which is preliminary data.</text>
</comment>
<feature type="transmembrane region" description="Helical" evidence="7">
    <location>
        <begin position="324"/>
        <end position="350"/>
    </location>
</feature>
<keyword evidence="5 7" id="KW-1133">Transmembrane helix</keyword>
<evidence type="ECO:0000313" key="12">
    <source>
        <dbReference type="Proteomes" id="UP000262524"/>
    </source>
</evidence>
<dbReference type="Proteomes" id="UP000262524">
    <property type="component" value="Unassembled WGS sequence"/>
</dbReference>
<evidence type="ECO:0000313" key="10">
    <source>
        <dbReference type="EMBL" id="RHC64856.1"/>
    </source>
</evidence>
<feature type="transmembrane region" description="Helical" evidence="7">
    <location>
        <begin position="118"/>
        <end position="138"/>
    </location>
</feature>
<proteinExistence type="inferred from homology"/>
<evidence type="ECO:0000259" key="8">
    <source>
        <dbReference type="Pfam" id="PF00482"/>
    </source>
</evidence>
<dbReference type="PRINTS" id="PR00812">
    <property type="entry name" value="BCTERIALGSPF"/>
</dbReference>
<evidence type="ECO:0000313" key="13">
    <source>
        <dbReference type="Proteomes" id="UP000283497"/>
    </source>
</evidence>
<keyword evidence="3" id="KW-1003">Cell membrane</keyword>
<protein>
    <submittedName>
        <fullName evidence="9">Type II secretion system F family protein</fullName>
    </submittedName>
</protein>
<accession>A0A374NTG6</accession>
<dbReference type="PANTHER" id="PTHR30012:SF0">
    <property type="entry name" value="TYPE II SECRETION SYSTEM PROTEIN F-RELATED"/>
    <property type="match status" value="1"/>
</dbReference>
<evidence type="ECO:0000256" key="3">
    <source>
        <dbReference type="ARBA" id="ARBA00022475"/>
    </source>
</evidence>
<dbReference type="Pfam" id="PF00482">
    <property type="entry name" value="T2SSF"/>
    <property type="match status" value="2"/>
</dbReference>
<dbReference type="InterPro" id="IPR003004">
    <property type="entry name" value="GspF/PilC"/>
</dbReference>
<keyword evidence="14" id="KW-1185">Reference proteome</keyword>
<dbReference type="EMBL" id="QRNJ01000006">
    <property type="protein sequence ID" value="RHK41208.1"/>
    <property type="molecule type" value="Genomic_DNA"/>
</dbReference>
<comment type="similarity">
    <text evidence="2">Belongs to the GSP F family.</text>
</comment>
<evidence type="ECO:0000313" key="14">
    <source>
        <dbReference type="Proteomes" id="UP000284621"/>
    </source>
</evidence>
<evidence type="ECO:0000256" key="5">
    <source>
        <dbReference type="ARBA" id="ARBA00022989"/>
    </source>
</evidence>
<evidence type="ECO:0000313" key="11">
    <source>
        <dbReference type="EMBL" id="RHK41208.1"/>
    </source>
</evidence>
<dbReference type="Proteomes" id="UP000283497">
    <property type="component" value="Unassembled WGS sequence"/>
</dbReference>
<gene>
    <name evidence="11" type="ORF">DW068_02660</name>
    <name evidence="10" type="ORF">DW833_08215</name>
    <name evidence="9" type="ORF">DXD91_05890</name>
</gene>
<feature type="domain" description="Type II secretion system protein GspF" evidence="8">
    <location>
        <begin position="15"/>
        <end position="139"/>
    </location>
</feature>
<dbReference type="AlphaFoldDB" id="A0A374NTG6"/>
<evidence type="ECO:0000256" key="7">
    <source>
        <dbReference type="SAM" id="Phobius"/>
    </source>
</evidence>
<feature type="transmembrane region" description="Helical" evidence="7">
    <location>
        <begin position="169"/>
        <end position="188"/>
    </location>
</feature>
<evidence type="ECO:0000256" key="4">
    <source>
        <dbReference type="ARBA" id="ARBA00022692"/>
    </source>
</evidence>
<dbReference type="Gene3D" id="1.20.81.30">
    <property type="entry name" value="Type II secretion system (T2SS), domain F"/>
    <property type="match status" value="2"/>
</dbReference>
<keyword evidence="4 7" id="KW-0812">Transmembrane</keyword>
<dbReference type="Proteomes" id="UP000284621">
    <property type="component" value="Unassembled WGS sequence"/>
</dbReference>